<reference evidence="1 2" key="1">
    <citation type="submission" date="2020-02" db="EMBL/GenBank/DDBJ databases">
        <authorList>
            <person name="Ferguson B K."/>
        </authorList>
    </citation>
    <scope>NUCLEOTIDE SEQUENCE [LARGE SCALE GENOMIC DNA]</scope>
</reference>
<dbReference type="EMBL" id="CADCXU010027061">
    <property type="protein sequence ID" value="CAB0013998.1"/>
    <property type="molecule type" value="Genomic_DNA"/>
</dbReference>
<sequence length="70" mass="7688">MFESCKIRVAVRRTARGTVRRVLFRPYQRNSSTRRAITASPKDSTIESSTAAGLSRRWACSAVAIASLTG</sequence>
<proteinExistence type="predicted"/>
<accession>A0A6H5HAE6</accession>
<dbReference type="Proteomes" id="UP000479000">
    <property type="component" value="Unassembled WGS sequence"/>
</dbReference>
<keyword evidence="2" id="KW-1185">Reference proteome</keyword>
<name>A0A6H5HAE6_9HEMI</name>
<protein>
    <submittedName>
        <fullName evidence="1">Uncharacterized protein</fullName>
    </submittedName>
</protein>
<organism evidence="1 2">
    <name type="scientific">Nesidiocoris tenuis</name>
    <dbReference type="NCBI Taxonomy" id="355587"/>
    <lineage>
        <taxon>Eukaryota</taxon>
        <taxon>Metazoa</taxon>
        <taxon>Ecdysozoa</taxon>
        <taxon>Arthropoda</taxon>
        <taxon>Hexapoda</taxon>
        <taxon>Insecta</taxon>
        <taxon>Pterygota</taxon>
        <taxon>Neoptera</taxon>
        <taxon>Paraneoptera</taxon>
        <taxon>Hemiptera</taxon>
        <taxon>Heteroptera</taxon>
        <taxon>Panheteroptera</taxon>
        <taxon>Cimicomorpha</taxon>
        <taxon>Miridae</taxon>
        <taxon>Dicyphina</taxon>
        <taxon>Nesidiocoris</taxon>
    </lineage>
</organism>
<dbReference type="AlphaFoldDB" id="A0A6H5HAE6"/>
<evidence type="ECO:0000313" key="2">
    <source>
        <dbReference type="Proteomes" id="UP000479000"/>
    </source>
</evidence>
<gene>
    <name evidence="1" type="ORF">NTEN_LOCUS18533</name>
</gene>
<evidence type="ECO:0000313" key="1">
    <source>
        <dbReference type="EMBL" id="CAB0013998.1"/>
    </source>
</evidence>